<protein>
    <submittedName>
        <fullName evidence="1">Uncharacterized protein</fullName>
    </submittedName>
</protein>
<dbReference type="EMBL" id="JASBWS010000010">
    <property type="protein sequence ID" value="KAJ9114150.1"/>
    <property type="molecule type" value="Genomic_DNA"/>
</dbReference>
<organism evidence="1 2">
    <name type="scientific">Naganishia adeliensis</name>
    <dbReference type="NCBI Taxonomy" id="92952"/>
    <lineage>
        <taxon>Eukaryota</taxon>
        <taxon>Fungi</taxon>
        <taxon>Dikarya</taxon>
        <taxon>Basidiomycota</taxon>
        <taxon>Agaricomycotina</taxon>
        <taxon>Tremellomycetes</taxon>
        <taxon>Filobasidiales</taxon>
        <taxon>Filobasidiaceae</taxon>
        <taxon>Naganishia</taxon>
    </lineage>
</organism>
<keyword evidence="2" id="KW-1185">Reference proteome</keyword>
<sequence>MSTTDTLTATLSAVVTAVSEAATTTASAETAKKDVTDKVIGVCLALGSGVLIGTRQVWFPLLRYLIHPGSDGNSISFVVKKKGLLAATAKSGNVAGEGHAYLKNWLWWVGMIMMILGEICNFVAFAITIVVCAILSKFFLNESLTFFGWMGCILCILGATILALNAPETQSVTTVPALQKLWVSPAFWAAPRYGKTNMFVYITICSLIGGLSVSTLQGVGASILTSIRGINYLNKVGAGLTSQRIHSAYSTIRPILGAGTVQYINGCLKVWQSRQTAQETAGLIWPCIVVDPKHFTKLDRRSTMLMEASRSPTEENEKHEITALEQPGMDALRGGFGAVGSIIRARSVKRMSSMSSTSGQGLPFHNPGWEGMPRYQLSDAPIHEDTADEISLKSRVSSAAGGQRSRNPTLKFDDQDIVHQYDRKGQEDAIHTARTHKSDGEFEYGPSHRTASDTHHPMQYPKSPSEEKSHTFFGARPFKSFRRRVSGDDQEEDLSTVPLTPTVPQGILDTHHAHHAPSVRTPMTAKMDSAVSRTSFNTLLNKFAASDGPDLRLGPSSRRGSKEYPAADDMVRGGAHRGTKDYPHLKKGAADQEQEERRGLVVHVDDDGTDSDEDRGTGSAAGSGTEGEGMGILPDRERKVFRL</sequence>
<evidence type="ECO:0000313" key="2">
    <source>
        <dbReference type="Proteomes" id="UP001230649"/>
    </source>
</evidence>
<name>A0ACC2WSK1_9TREE</name>
<evidence type="ECO:0000313" key="1">
    <source>
        <dbReference type="EMBL" id="KAJ9114150.1"/>
    </source>
</evidence>
<accession>A0ACC2WSK1</accession>
<gene>
    <name evidence="1" type="ORF">QFC20_001666</name>
</gene>
<reference evidence="1" key="1">
    <citation type="submission" date="2023-04" db="EMBL/GenBank/DDBJ databases">
        <title>Draft Genome sequencing of Naganishia species isolated from polar environments using Oxford Nanopore Technology.</title>
        <authorList>
            <person name="Leo P."/>
            <person name="Venkateswaran K."/>
        </authorList>
    </citation>
    <scope>NUCLEOTIDE SEQUENCE</scope>
    <source>
        <strain evidence="1">MNA-CCFEE 5262</strain>
    </source>
</reference>
<comment type="caution">
    <text evidence="1">The sequence shown here is derived from an EMBL/GenBank/DDBJ whole genome shotgun (WGS) entry which is preliminary data.</text>
</comment>
<proteinExistence type="predicted"/>
<dbReference type="Proteomes" id="UP001230649">
    <property type="component" value="Unassembled WGS sequence"/>
</dbReference>